<dbReference type="Proteomes" id="UP001195483">
    <property type="component" value="Unassembled WGS sequence"/>
</dbReference>
<feature type="transmembrane region" description="Helical" evidence="1">
    <location>
        <begin position="28"/>
        <end position="46"/>
    </location>
</feature>
<organism evidence="2 3">
    <name type="scientific">Potamilus streckersoni</name>
    <dbReference type="NCBI Taxonomy" id="2493646"/>
    <lineage>
        <taxon>Eukaryota</taxon>
        <taxon>Metazoa</taxon>
        <taxon>Spiralia</taxon>
        <taxon>Lophotrochozoa</taxon>
        <taxon>Mollusca</taxon>
        <taxon>Bivalvia</taxon>
        <taxon>Autobranchia</taxon>
        <taxon>Heteroconchia</taxon>
        <taxon>Palaeoheterodonta</taxon>
        <taxon>Unionida</taxon>
        <taxon>Unionoidea</taxon>
        <taxon>Unionidae</taxon>
        <taxon>Ambleminae</taxon>
        <taxon>Lampsilini</taxon>
        <taxon>Potamilus</taxon>
    </lineage>
</organism>
<dbReference type="PANTHER" id="PTHR20765">
    <property type="entry name" value="SOLUTE CARRIER FAMILY 43 MEMBER 3-RELATED"/>
    <property type="match status" value="1"/>
</dbReference>
<reference evidence="2" key="2">
    <citation type="journal article" date="2021" name="Genome Biol. Evol.">
        <title>Developing a high-quality reference genome for a parasitic bivalve with doubly uniparental inheritance (Bivalvia: Unionida).</title>
        <authorList>
            <person name="Smith C.H."/>
        </authorList>
    </citation>
    <scope>NUCLEOTIDE SEQUENCE</scope>
    <source>
        <strain evidence="2">CHS0354</strain>
        <tissue evidence="2">Mantle</tissue>
    </source>
</reference>
<evidence type="ECO:0000256" key="1">
    <source>
        <dbReference type="SAM" id="Phobius"/>
    </source>
</evidence>
<feature type="transmembrane region" description="Helical" evidence="1">
    <location>
        <begin position="58"/>
        <end position="80"/>
    </location>
</feature>
<reference evidence="2" key="1">
    <citation type="journal article" date="2021" name="Genome Biol. Evol.">
        <title>A High-Quality Reference Genome for a Parasitic Bivalve with Doubly Uniparental Inheritance (Bivalvia: Unionida).</title>
        <authorList>
            <person name="Smith C.H."/>
        </authorList>
    </citation>
    <scope>NUCLEOTIDE SEQUENCE</scope>
    <source>
        <strain evidence="2">CHS0354</strain>
    </source>
</reference>
<dbReference type="EMBL" id="JAEAOA010000686">
    <property type="protein sequence ID" value="KAK3612346.1"/>
    <property type="molecule type" value="Genomic_DNA"/>
</dbReference>
<name>A0AAE0WFB3_9BIVA</name>
<evidence type="ECO:0000313" key="2">
    <source>
        <dbReference type="EMBL" id="KAK3612346.1"/>
    </source>
</evidence>
<keyword evidence="1" id="KW-0472">Membrane</keyword>
<comment type="caution">
    <text evidence="2">The sequence shown here is derived from an EMBL/GenBank/DDBJ whole genome shotgun (WGS) entry which is preliminary data.</text>
</comment>
<reference evidence="2" key="3">
    <citation type="submission" date="2023-05" db="EMBL/GenBank/DDBJ databases">
        <authorList>
            <person name="Smith C.H."/>
        </authorList>
    </citation>
    <scope>NUCLEOTIDE SEQUENCE</scope>
    <source>
        <strain evidence="2">CHS0354</strain>
        <tissue evidence="2">Mantle</tissue>
    </source>
</reference>
<feature type="transmembrane region" description="Helical" evidence="1">
    <location>
        <begin position="92"/>
        <end position="112"/>
    </location>
</feature>
<protein>
    <submittedName>
        <fullName evidence="2">Uncharacterized protein</fullName>
    </submittedName>
</protein>
<evidence type="ECO:0000313" key="3">
    <source>
        <dbReference type="Proteomes" id="UP001195483"/>
    </source>
</evidence>
<gene>
    <name evidence="2" type="ORF">CHS0354_011065</name>
</gene>
<dbReference type="InterPro" id="IPR027197">
    <property type="entry name" value="SLC43A3"/>
</dbReference>
<keyword evidence="3" id="KW-1185">Reference proteome</keyword>
<dbReference type="AlphaFoldDB" id="A0AAE0WFB3"/>
<sequence length="218" mass="24166">MHRLINPGCTLNIESIGAVLGEGEEKPWLIFPGLSFLAAGGLPLLVTNTQVSNLFGKGSSSIVGLLCGGFDISSAVQLLVKIAYKSGITRQHSYVFLTALHSLVLVSTFILLPKDFIPKEEATKTNPEVRDKKDVTIELPKRSKEGGDVVDEKTGVIKENSYEKKELPTLMSCVRQPLYIIHVFWLCILQLRFNYMIGTLNPYLNRVLNKDDKMGNCL</sequence>
<dbReference type="PANTHER" id="PTHR20765:SF1">
    <property type="entry name" value="EQUILIBRATIVE NUCLEOBASE TRANSPORTER 1"/>
    <property type="match status" value="1"/>
</dbReference>
<keyword evidence="1" id="KW-1133">Transmembrane helix</keyword>
<feature type="transmembrane region" description="Helical" evidence="1">
    <location>
        <begin position="178"/>
        <end position="197"/>
    </location>
</feature>
<keyword evidence="1" id="KW-0812">Transmembrane</keyword>
<accession>A0AAE0WFB3</accession>
<proteinExistence type="predicted"/>